<organism evidence="2 3">
    <name type="scientific">Heterodermia speciosa</name>
    <dbReference type="NCBI Taxonomy" id="116794"/>
    <lineage>
        <taxon>Eukaryota</taxon>
        <taxon>Fungi</taxon>
        <taxon>Dikarya</taxon>
        <taxon>Ascomycota</taxon>
        <taxon>Pezizomycotina</taxon>
        <taxon>Lecanoromycetes</taxon>
        <taxon>OSLEUM clade</taxon>
        <taxon>Lecanoromycetidae</taxon>
        <taxon>Caliciales</taxon>
        <taxon>Physciaceae</taxon>
        <taxon>Heterodermia</taxon>
    </lineage>
</organism>
<dbReference type="EMBL" id="CAJPDS010000015">
    <property type="protein sequence ID" value="CAF9915025.1"/>
    <property type="molecule type" value="Genomic_DNA"/>
</dbReference>
<gene>
    <name evidence="2" type="ORF">HETSPECPRED_002271</name>
</gene>
<dbReference type="OrthoDB" id="10543958at2759"/>
<sequence length="326" mass="34668">MPATPRLAFANLCITAQGSGYMSDNSNSDSDDNGGVSTTLDSHNTGGATTGVNFHNTARASTGANSPGSGGVSVYIESQDNGDASMNDNTHTIAGAVMNVPQDDEQGAPGDIQLPVNRQFATGQRFAPHPIHGGRGLRRMNSTPVLASRPMYNPTPGVGPVHTPMHMPSHPAPTAPAGAAPIVDAVTDEINEFLNTLKLMILEAVQVNRYKNGLFVTSITPRTDLIHDMNIMINSAQVTGLDNMRLQNVRAAVEEIKRRVAAGDKISMTIGDKKLTVYDFYGMNVDELRDILLSRDKHEHARWLQYYGGGNNDNDGSNGASGSAVA</sequence>
<reference evidence="2" key="1">
    <citation type="submission" date="2021-03" db="EMBL/GenBank/DDBJ databases">
        <authorList>
            <person name="Tagirdzhanova G."/>
        </authorList>
    </citation>
    <scope>NUCLEOTIDE SEQUENCE</scope>
</reference>
<dbReference type="AlphaFoldDB" id="A0A8H3IBV9"/>
<keyword evidence="3" id="KW-1185">Reference proteome</keyword>
<evidence type="ECO:0000313" key="3">
    <source>
        <dbReference type="Proteomes" id="UP000664521"/>
    </source>
</evidence>
<comment type="caution">
    <text evidence="2">The sequence shown here is derived from an EMBL/GenBank/DDBJ whole genome shotgun (WGS) entry which is preliminary data.</text>
</comment>
<proteinExistence type="predicted"/>
<evidence type="ECO:0000256" key="1">
    <source>
        <dbReference type="SAM" id="MobiDB-lite"/>
    </source>
</evidence>
<evidence type="ECO:0000313" key="2">
    <source>
        <dbReference type="EMBL" id="CAF9915025.1"/>
    </source>
</evidence>
<feature type="compositionally biased region" description="Polar residues" evidence="1">
    <location>
        <begin position="35"/>
        <end position="67"/>
    </location>
</feature>
<accession>A0A8H3IBV9</accession>
<protein>
    <submittedName>
        <fullName evidence="2">Uncharacterized protein</fullName>
    </submittedName>
</protein>
<name>A0A8H3IBV9_9LECA</name>
<dbReference type="Proteomes" id="UP000664521">
    <property type="component" value="Unassembled WGS sequence"/>
</dbReference>
<feature type="compositionally biased region" description="Polar residues" evidence="1">
    <location>
        <begin position="76"/>
        <end position="89"/>
    </location>
</feature>
<feature type="region of interest" description="Disordered" evidence="1">
    <location>
        <begin position="23"/>
        <end position="89"/>
    </location>
</feature>